<protein>
    <recommendedName>
        <fullName evidence="3">Phytochrome kinase substrate 1</fullName>
    </recommendedName>
</protein>
<dbReference type="PANTHER" id="PTHR33781">
    <property type="entry name" value="PROTEIN PHYTOCHROME KINASE SUBSTRATE 1-RELATED"/>
    <property type="match status" value="1"/>
</dbReference>
<accession>A0A5B6YJ86</accession>
<dbReference type="AlphaFoldDB" id="A0A5B6YJ86"/>
<sequence length="465" mass="51214">MAMVTLTSPCNTNLSQTSSFENNNHHLRDASFSSYLKNAEETFVLKLAESSPAHYLGKKKFEDGEIGVFGAEKYFNGGTDEESPRIANKGAIRHQYEEDDHPVKPKIQPGTPSVYSESSWNSQNALLHGVQRNPPCRKTTNKAHGKSFLASLGYNCPCGDKNSVDVDDNNSNKSVSFRVIQGKTSTTKEPIKTGLGSWLNPWIKEEMPGKNFDELGLGLNREERFSFPVLNSKAGNLAVKTRFQEEGLEVFGSPILEKGKKTLSLERRLTMLTWDAAANPRVEETEIPANSDGIFNDTGSDASSDLFEIESFTNNVNVNSFLTRQASDGMSNNNYAPSEASIEWSVVTASAADFSVMSDSEELRAAVATTTNPNKMVVTAKTMPTPSKEIQKRRPSLLGCKSQKAVGVAGDAYRTSEPRRHPRLDSFAPVTRFQAETKLTRQHVFDAQSLSHSHSACSSHLLYIQ</sequence>
<feature type="region of interest" description="Disordered" evidence="1">
    <location>
        <begin position="95"/>
        <end position="118"/>
    </location>
</feature>
<evidence type="ECO:0000256" key="1">
    <source>
        <dbReference type="SAM" id="MobiDB-lite"/>
    </source>
</evidence>
<dbReference type="GO" id="GO:0009638">
    <property type="term" value="P:phototropism"/>
    <property type="evidence" value="ECO:0007669"/>
    <property type="project" value="InterPro"/>
</dbReference>
<proteinExistence type="predicted"/>
<evidence type="ECO:0008006" key="3">
    <source>
        <dbReference type="Google" id="ProtNLM"/>
    </source>
</evidence>
<dbReference type="EMBL" id="GHES01001251">
    <property type="protein sequence ID" value="MPA31810.1"/>
    <property type="molecule type" value="Transcribed_RNA"/>
</dbReference>
<name>A0A5B6YJ86_DAVIN</name>
<dbReference type="PANTHER" id="PTHR33781:SF4">
    <property type="entry name" value="PROTEIN PHYTOCHROME KINASE SUBSTRATE 1"/>
    <property type="match status" value="1"/>
</dbReference>
<evidence type="ECO:0000313" key="2">
    <source>
        <dbReference type="EMBL" id="MPA31810.1"/>
    </source>
</evidence>
<reference evidence="2" key="1">
    <citation type="submission" date="2019-08" db="EMBL/GenBank/DDBJ databases">
        <title>Reference gene set and small RNA set construction with multiple tissues from Davidia involucrata Baill.</title>
        <authorList>
            <person name="Yang H."/>
            <person name="Zhou C."/>
            <person name="Li G."/>
            <person name="Wang J."/>
            <person name="Gao P."/>
            <person name="Wang M."/>
            <person name="Wang R."/>
            <person name="Zhao Y."/>
        </authorList>
    </citation>
    <scope>NUCLEOTIDE SEQUENCE</scope>
    <source>
        <tissue evidence="2">Mixed with DoveR01_LX</tissue>
    </source>
</reference>
<organism evidence="2">
    <name type="scientific">Davidia involucrata</name>
    <name type="common">Dove tree</name>
    <dbReference type="NCBI Taxonomy" id="16924"/>
    <lineage>
        <taxon>Eukaryota</taxon>
        <taxon>Viridiplantae</taxon>
        <taxon>Streptophyta</taxon>
        <taxon>Embryophyta</taxon>
        <taxon>Tracheophyta</taxon>
        <taxon>Spermatophyta</taxon>
        <taxon>Magnoliopsida</taxon>
        <taxon>eudicotyledons</taxon>
        <taxon>Gunneridae</taxon>
        <taxon>Pentapetalae</taxon>
        <taxon>asterids</taxon>
        <taxon>Cornales</taxon>
        <taxon>Nyssaceae</taxon>
        <taxon>Davidia</taxon>
    </lineage>
</organism>
<dbReference type="InterPro" id="IPR039615">
    <property type="entry name" value="PKS"/>
</dbReference>
<gene>
    <name evidence="2" type="ORF">Din_001251</name>
</gene>